<dbReference type="PANTHER" id="PTHR46431:SF5">
    <property type="entry name" value="EXPRESSED PROTEIN"/>
    <property type="match status" value="1"/>
</dbReference>
<evidence type="ECO:0000313" key="3">
    <source>
        <dbReference type="EMBL" id="MBA0648295.1"/>
    </source>
</evidence>
<dbReference type="Proteomes" id="UP000593573">
    <property type="component" value="Unassembled WGS sequence"/>
</dbReference>
<gene>
    <name evidence="3" type="ORF">Goklo_016047</name>
</gene>
<accession>A0A7J8UCY5</accession>
<sequence length="145" mass="16433">MPPAPEIVNASSTGSPISHNYQQWKLEVEKWKERRKEMGSVSEREGKKKGEITFASIWELVLKANDRSGRLIRTLANVKYGNYHLTPVEIIYNIVSFIIAIVTTIAFTVYAKRALSDLGNRESEVDDESASYQGGLEMEKLPDER</sequence>
<reference evidence="3 4" key="1">
    <citation type="journal article" date="2019" name="Genome Biol. Evol.">
        <title>Insights into the evolution of the New World diploid cottons (Gossypium, subgenus Houzingenia) based on genome sequencing.</title>
        <authorList>
            <person name="Grover C.E."/>
            <person name="Arick M.A. 2nd"/>
            <person name="Thrash A."/>
            <person name="Conover J.L."/>
            <person name="Sanders W.S."/>
            <person name="Peterson D.G."/>
            <person name="Frelichowski J.E."/>
            <person name="Scheffler J.A."/>
            <person name="Scheffler B.E."/>
            <person name="Wendel J.F."/>
        </authorList>
    </citation>
    <scope>NUCLEOTIDE SEQUENCE [LARGE SCALE GENOMIC DNA]</scope>
    <source>
        <strain evidence="3">57</strain>
        <tissue evidence="3">Leaf</tissue>
    </source>
</reference>
<dbReference type="OrthoDB" id="1728521at2759"/>
<feature type="non-terminal residue" evidence="3">
    <location>
        <position position="145"/>
    </location>
</feature>
<name>A0A7J8UCY5_9ROSI</name>
<dbReference type="AlphaFoldDB" id="A0A7J8UCY5"/>
<dbReference type="PANTHER" id="PTHR46431">
    <property type="entry name" value="EXPRESSED PROTEIN"/>
    <property type="match status" value="1"/>
</dbReference>
<proteinExistence type="predicted"/>
<keyword evidence="2" id="KW-0812">Transmembrane</keyword>
<feature type="region of interest" description="Disordered" evidence="1">
    <location>
        <begin position="121"/>
        <end position="145"/>
    </location>
</feature>
<feature type="transmembrane region" description="Helical" evidence="2">
    <location>
        <begin position="90"/>
        <end position="111"/>
    </location>
</feature>
<comment type="caution">
    <text evidence="3">The sequence shown here is derived from an EMBL/GenBank/DDBJ whole genome shotgun (WGS) entry which is preliminary data.</text>
</comment>
<evidence type="ECO:0000313" key="4">
    <source>
        <dbReference type="Proteomes" id="UP000593573"/>
    </source>
</evidence>
<keyword evidence="2" id="KW-0472">Membrane</keyword>
<evidence type="ECO:0000256" key="1">
    <source>
        <dbReference type="SAM" id="MobiDB-lite"/>
    </source>
</evidence>
<protein>
    <submittedName>
        <fullName evidence="3">Uncharacterized protein</fullName>
    </submittedName>
</protein>
<keyword evidence="4" id="KW-1185">Reference proteome</keyword>
<evidence type="ECO:0000256" key="2">
    <source>
        <dbReference type="SAM" id="Phobius"/>
    </source>
</evidence>
<keyword evidence="2" id="KW-1133">Transmembrane helix</keyword>
<organism evidence="3 4">
    <name type="scientific">Gossypium klotzschianum</name>
    <dbReference type="NCBI Taxonomy" id="34286"/>
    <lineage>
        <taxon>Eukaryota</taxon>
        <taxon>Viridiplantae</taxon>
        <taxon>Streptophyta</taxon>
        <taxon>Embryophyta</taxon>
        <taxon>Tracheophyta</taxon>
        <taxon>Spermatophyta</taxon>
        <taxon>Magnoliopsida</taxon>
        <taxon>eudicotyledons</taxon>
        <taxon>Gunneridae</taxon>
        <taxon>Pentapetalae</taxon>
        <taxon>rosids</taxon>
        <taxon>malvids</taxon>
        <taxon>Malvales</taxon>
        <taxon>Malvaceae</taxon>
        <taxon>Malvoideae</taxon>
        <taxon>Gossypium</taxon>
    </lineage>
</organism>
<dbReference type="EMBL" id="JABFAB010000005">
    <property type="protein sequence ID" value="MBA0648295.1"/>
    <property type="molecule type" value="Genomic_DNA"/>
</dbReference>